<reference evidence="1 2" key="1">
    <citation type="submission" date="2011-01" db="EMBL/GenBank/DDBJ databases">
        <title>Whole genome sequence of Amphibacillus xylinus NBRC 15112.</title>
        <authorList>
            <person name="Nakazawa H."/>
            <person name="Katano Y."/>
            <person name="Nakamura S."/>
            <person name="Sasagawa M."/>
            <person name="Fukada J."/>
            <person name="Arai T."/>
            <person name="Sasakura N."/>
            <person name="Mochizuki D."/>
            <person name="Hosoyama A."/>
            <person name="Harada K."/>
            <person name="Horikawa H."/>
            <person name="Kato Y."/>
            <person name="Harada T."/>
            <person name="Sasaki K."/>
            <person name="Sekiguchi M."/>
            <person name="Hodoyama M."/>
            <person name="Nishiko R."/>
            <person name="Narita H."/>
            <person name="Hanamaki A."/>
            <person name="Hata C."/>
            <person name="Konno Y."/>
            <person name="Niimura Y."/>
            <person name="Yamazaki S."/>
            <person name="Fujita N."/>
        </authorList>
    </citation>
    <scope>NUCLEOTIDE SEQUENCE [LARGE SCALE GENOMIC DNA]</scope>
    <source>
        <strain evidence="2">ATCC 51415 / DSM 6626 / JCM 7361 / LMG 17667 / NBRC 15112 / Ep01</strain>
    </source>
</reference>
<dbReference type="OrthoDB" id="9806027at2"/>
<dbReference type="RefSeq" id="WP_015010420.1">
    <property type="nucleotide sequence ID" value="NC_018704.1"/>
</dbReference>
<dbReference type="GO" id="GO:0005829">
    <property type="term" value="C:cytosol"/>
    <property type="evidence" value="ECO:0007669"/>
    <property type="project" value="TreeGrafter"/>
</dbReference>
<keyword evidence="1" id="KW-0378">Hydrolase</keyword>
<dbReference type="STRING" id="698758.AXY_16960"/>
<dbReference type="GO" id="GO:0016791">
    <property type="term" value="F:phosphatase activity"/>
    <property type="evidence" value="ECO:0007669"/>
    <property type="project" value="TreeGrafter"/>
</dbReference>
<dbReference type="SUPFAM" id="SSF56784">
    <property type="entry name" value="HAD-like"/>
    <property type="match status" value="1"/>
</dbReference>
<dbReference type="NCBIfam" id="TIGR00099">
    <property type="entry name" value="Cof-subfamily"/>
    <property type="match status" value="1"/>
</dbReference>
<dbReference type="SFLD" id="SFLDG01144">
    <property type="entry name" value="C2.B.4:_PGP_Like"/>
    <property type="match status" value="1"/>
</dbReference>
<evidence type="ECO:0000313" key="2">
    <source>
        <dbReference type="Proteomes" id="UP000006294"/>
    </source>
</evidence>
<dbReference type="InterPro" id="IPR036412">
    <property type="entry name" value="HAD-like_sf"/>
</dbReference>
<dbReference type="KEGG" id="axl:AXY_16960"/>
<name>K0J7R5_AMPXN</name>
<dbReference type="SFLD" id="SFLDS00003">
    <property type="entry name" value="Haloacid_Dehalogenase"/>
    <property type="match status" value="1"/>
</dbReference>
<dbReference type="Gene3D" id="3.40.50.1000">
    <property type="entry name" value="HAD superfamily/HAD-like"/>
    <property type="match status" value="1"/>
</dbReference>
<dbReference type="SFLD" id="SFLDG01140">
    <property type="entry name" value="C2.B:_Phosphomannomutase_and_P"/>
    <property type="match status" value="1"/>
</dbReference>
<accession>K0J7R5</accession>
<protein>
    <submittedName>
        <fullName evidence="1">Putative hydrolase</fullName>
    </submittedName>
</protein>
<dbReference type="Proteomes" id="UP000006294">
    <property type="component" value="Chromosome"/>
</dbReference>
<dbReference type="Pfam" id="PF08282">
    <property type="entry name" value="Hydrolase_3"/>
    <property type="match status" value="1"/>
</dbReference>
<gene>
    <name evidence="1" type="ordered locus">AXY_16960</name>
</gene>
<dbReference type="CDD" id="cd07516">
    <property type="entry name" value="HAD_Pase"/>
    <property type="match status" value="1"/>
</dbReference>
<dbReference type="PANTHER" id="PTHR10000:SF55">
    <property type="entry name" value="5-AMINO-6-(5-PHOSPHO-D-RIBITYLAMINO)URACIL PHOSPHATASE YCSE"/>
    <property type="match status" value="1"/>
</dbReference>
<dbReference type="InterPro" id="IPR023214">
    <property type="entry name" value="HAD_sf"/>
</dbReference>
<dbReference type="NCBIfam" id="TIGR01484">
    <property type="entry name" value="HAD-SF-IIB"/>
    <property type="match status" value="1"/>
</dbReference>
<dbReference type="EMBL" id="AP012050">
    <property type="protein sequence ID" value="BAM47828.1"/>
    <property type="molecule type" value="Genomic_DNA"/>
</dbReference>
<dbReference type="Gene3D" id="3.30.1240.10">
    <property type="match status" value="1"/>
</dbReference>
<sequence>MIKLIAIDLDGALLNSTGNISERNRQAILKAQEKGIEVVVATGRSFESANRPIKEAEIVCPKICVNGAEIYQENHEKLSSITMSKENIVKIIAITEAHGAYLEIYTNKGIFAKQQNEIIEILVNAIRSNHPELSEAEVQQRVNQRFQEESFLFVDSFSSILNDPTIEIVKALALCFDPQKLTTIKTALANEAELLITSSGFDNLEFNHPNAQKGIALEKFAQKRKITKEQIMAIGDNENDLSMLKYAGTSVAMANAKESIKPLVDHITTSNDQDGVALAIEAILNQN</sequence>
<dbReference type="AlphaFoldDB" id="K0J7R5"/>
<evidence type="ECO:0000313" key="1">
    <source>
        <dbReference type="EMBL" id="BAM47828.1"/>
    </source>
</evidence>
<organism evidence="1 2">
    <name type="scientific">Amphibacillus xylanus (strain ATCC 51415 / DSM 6626 / JCM 7361 / LMG 17667 / NBRC 15112 / Ep01)</name>
    <dbReference type="NCBI Taxonomy" id="698758"/>
    <lineage>
        <taxon>Bacteria</taxon>
        <taxon>Bacillati</taxon>
        <taxon>Bacillota</taxon>
        <taxon>Bacilli</taxon>
        <taxon>Bacillales</taxon>
        <taxon>Bacillaceae</taxon>
        <taxon>Amphibacillus</taxon>
    </lineage>
</organism>
<dbReference type="InterPro" id="IPR006379">
    <property type="entry name" value="HAD-SF_hydro_IIB"/>
</dbReference>
<dbReference type="PROSITE" id="PS01229">
    <property type="entry name" value="COF_2"/>
    <property type="match status" value="1"/>
</dbReference>
<dbReference type="eggNOG" id="COG0561">
    <property type="taxonomic scope" value="Bacteria"/>
</dbReference>
<keyword evidence="2" id="KW-1185">Reference proteome</keyword>
<dbReference type="PANTHER" id="PTHR10000">
    <property type="entry name" value="PHOSPHOSERINE PHOSPHATASE"/>
    <property type="match status" value="1"/>
</dbReference>
<dbReference type="HOGENOM" id="CLU_044146_1_3_9"/>
<dbReference type="GO" id="GO:0000287">
    <property type="term" value="F:magnesium ion binding"/>
    <property type="evidence" value="ECO:0007669"/>
    <property type="project" value="TreeGrafter"/>
</dbReference>
<proteinExistence type="predicted"/>
<dbReference type="InterPro" id="IPR000150">
    <property type="entry name" value="Cof"/>
</dbReference>